<dbReference type="EMBL" id="CP123504">
    <property type="protein sequence ID" value="WGM00099.1"/>
    <property type="molecule type" value="Genomic_DNA"/>
</dbReference>
<dbReference type="KEGG" id="ans:ArsFIN_21740"/>
<sequence length="110" mass="12965">MEQKKIIKRLKEIEIEFRKNNPDVIGYTLFNIVNRRFVTMKENGFGMPIYTDNLEIAYFEDTKFPALISRELLPEPDKFDIAVVPLIKNPLFGLSVKSGYLDRHNRRFAQ</sequence>
<dbReference type="EMBL" id="FN545259">
    <property type="protein sequence ID" value="CBA76044.1"/>
    <property type="molecule type" value="Genomic_DNA"/>
</dbReference>
<evidence type="ECO:0000313" key="1">
    <source>
        <dbReference type="EMBL" id="CBA76044.1"/>
    </source>
</evidence>
<proteinExistence type="predicted"/>
<reference evidence="3" key="3">
    <citation type="submission" date="2023-04" db="EMBL/GenBank/DDBJ databases">
        <title>Genome dynamics across the evolutionary transition to endosymbiosis.</title>
        <authorList>
            <person name="Siozios S."/>
            <person name="Nadal-Jimenez P."/>
            <person name="Azagi T."/>
            <person name="Sprong H."/>
            <person name="Frost C.L."/>
            <person name="Parratt S.R."/>
            <person name="Taylor G."/>
            <person name="Brettell L."/>
            <person name="Lew K.C."/>
            <person name="Croft L."/>
            <person name="King K.C."/>
            <person name="Brockhurst M.A."/>
            <person name="Hypsa V."/>
            <person name="Novakova E."/>
            <person name="Darby A.C."/>
            <person name="Hurst G.D.D."/>
        </authorList>
    </citation>
    <scope>NUCLEOTIDE SEQUENCE</scope>
    <source>
        <strain evidence="4">ANv_CAN</strain>
        <strain evidence="3">APv</strain>
    </source>
</reference>
<reference evidence="2 5" key="2">
    <citation type="submission" date="2019-03" db="EMBL/GenBank/DDBJ databases">
        <title>Long-read sequencing reveals hyperdense prophage content in a complex bacterial symbiont genome.</title>
        <authorList>
            <person name="Frost C.L."/>
            <person name="Siozios S."/>
            <person name="Nadal-Jimenez P."/>
            <person name="Brockhurst M.A."/>
            <person name="King K.C."/>
            <person name="Darby A.C."/>
            <person name="Hurst G.D.D."/>
        </authorList>
    </citation>
    <scope>NUCLEOTIDE SEQUENCE [LARGE SCALE GENOMIC DNA]</scope>
    <source>
        <strain evidence="2 5">FIN</strain>
    </source>
</reference>
<dbReference type="Proteomes" id="UP001177595">
    <property type="component" value="Chromosome"/>
</dbReference>
<gene>
    <name evidence="1" type="ORF">ARN_32980</name>
    <name evidence="2" type="ORF">ArsFIN_21740</name>
    <name evidence="3" type="ORF">QE210_09305</name>
    <name evidence="4" type="ORF">QE258_10425</name>
</gene>
<dbReference type="EMBL" id="CP123523">
    <property type="protein sequence ID" value="WGM07610.1"/>
    <property type="molecule type" value="Genomic_DNA"/>
</dbReference>
<dbReference type="Proteomes" id="UP001177592">
    <property type="component" value="Chromosome"/>
</dbReference>
<dbReference type="RefSeq" id="WP_026823658.1">
    <property type="nucleotide sequence ID" value="NZ_CP038613.1"/>
</dbReference>
<dbReference type="Proteomes" id="UP000295134">
    <property type="component" value="Chromosome"/>
</dbReference>
<evidence type="ECO:0000313" key="6">
    <source>
        <dbReference type="Proteomes" id="UP001177592"/>
    </source>
</evidence>
<dbReference type="EMBL" id="CP038613">
    <property type="protein sequence ID" value="QBY43606.1"/>
    <property type="molecule type" value="Genomic_DNA"/>
</dbReference>
<evidence type="ECO:0000313" key="2">
    <source>
        <dbReference type="EMBL" id="QBY43606.1"/>
    </source>
</evidence>
<keyword evidence="6" id="KW-1185">Reference proteome</keyword>
<evidence type="ECO:0000313" key="5">
    <source>
        <dbReference type="Proteomes" id="UP000295134"/>
    </source>
</evidence>
<protein>
    <submittedName>
        <fullName evidence="1">Uncharacterized protein</fullName>
    </submittedName>
</protein>
<dbReference type="AlphaFoldDB" id="D2U3R3"/>
<dbReference type="GeneID" id="96877257"/>
<evidence type="ECO:0000313" key="3">
    <source>
        <dbReference type="EMBL" id="WGM00099.1"/>
    </source>
</evidence>
<evidence type="ECO:0000313" key="4">
    <source>
        <dbReference type="EMBL" id="WGM07610.1"/>
    </source>
</evidence>
<name>D2U3R3_9GAMM</name>
<reference evidence="1" key="1">
    <citation type="journal article" date="2010" name="Insect Mol. Biol.">
        <title>The draft genome sequence of Arsenophonus nasoniae, son-killer bacterium of Nasonia vitripennis, reveals genes associated with virulence and symbiosis.</title>
        <authorList>
            <person name="Wilkes T."/>
            <person name="Darby A.C."/>
            <person name="Choi J."/>
            <person name="Colborne J.K."/>
            <person name="Werren J.H."/>
            <person name="Hurst G.D.D."/>
        </authorList>
    </citation>
    <scope>NUCLEOTIDE SEQUENCE</scope>
</reference>
<accession>D2U3R3</accession>
<organism evidence="1">
    <name type="scientific">Arsenophonus nasoniae</name>
    <name type="common">son-killer infecting Nasonia vitripennis</name>
    <dbReference type="NCBI Taxonomy" id="638"/>
    <lineage>
        <taxon>Bacteria</taxon>
        <taxon>Pseudomonadati</taxon>
        <taxon>Pseudomonadota</taxon>
        <taxon>Gammaproteobacteria</taxon>
        <taxon>Enterobacterales</taxon>
        <taxon>Morganellaceae</taxon>
        <taxon>Arsenophonus</taxon>
    </lineage>
</organism>